<protein>
    <submittedName>
        <fullName evidence="1">Uncharacterized protein</fullName>
    </submittedName>
</protein>
<sequence>METSINTANKQKVVGSDSNSKLCRWLLGRPPTSVGGDPLAPLALVPCPLELSVPWLIPHDVELPRIPPKKNFLQPC</sequence>
<evidence type="ECO:0000313" key="1">
    <source>
        <dbReference type="EMBL" id="KAL0283006.1"/>
    </source>
</evidence>
<reference evidence="1" key="2">
    <citation type="journal article" date="2024" name="Plant">
        <title>Genomic evolution and insights into agronomic trait innovations of Sesamum species.</title>
        <authorList>
            <person name="Miao H."/>
            <person name="Wang L."/>
            <person name="Qu L."/>
            <person name="Liu H."/>
            <person name="Sun Y."/>
            <person name="Le M."/>
            <person name="Wang Q."/>
            <person name="Wei S."/>
            <person name="Zheng Y."/>
            <person name="Lin W."/>
            <person name="Duan Y."/>
            <person name="Cao H."/>
            <person name="Xiong S."/>
            <person name="Wang X."/>
            <person name="Wei L."/>
            <person name="Li C."/>
            <person name="Ma Q."/>
            <person name="Ju M."/>
            <person name="Zhao R."/>
            <person name="Li G."/>
            <person name="Mu C."/>
            <person name="Tian Q."/>
            <person name="Mei H."/>
            <person name="Zhang T."/>
            <person name="Gao T."/>
            <person name="Zhang H."/>
        </authorList>
    </citation>
    <scope>NUCLEOTIDE SEQUENCE</scope>
    <source>
        <strain evidence="1">G01</strain>
    </source>
</reference>
<dbReference type="EMBL" id="JACGWK010001765">
    <property type="protein sequence ID" value="KAL0283006.1"/>
    <property type="molecule type" value="Genomic_DNA"/>
</dbReference>
<accession>A0AAW2ILJ7</accession>
<dbReference type="AlphaFoldDB" id="A0AAW2ILJ7"/>
<proteinExistence type="predicted"/>
<name>A0AAW2ILJ7_9LAMI</name>
<reference evidence="1" key="1">
    <citation type="submission" date="2020-06" db="EMBL/GenBank/DDBJ databases">
        <authorList>
            <person name="Li T."/>
            <person name="Hu X."/>
            <person name="Zhang T."/>
            <person name="Song X."/>
            <person name="Zhang H."/>
            <person name="Dai N."/>
            <person name="Sheng W."/>
            <person name="Hou X."/>
            <person name="Wei L."/>
        </authorList>
    </citation>
    <scope>NUCLEOTIDE SEQUENCE</scope>
    <source>
        <strain evidence="1">G01</strain>
        <tissue evidence="1">Leaf</tissue>
    </source>
</reference>
<gene>
    <name evidence="1" type="ORF">Sangu_2917500</name>
</gene>
<organism evidence="1">
    <name type="scientific">Sesamum angustifolium</name>
    <dbReference type="NCBI Taxonomy" id="2727405"/>
    <lineage>
        <taxon>Eukaryota</taxon>
        <taxon>Viridiplantae</taxon>
        <taxon>Streptophyta</taxon>
        <taxon>Embryophyta</taxon>
        <taxon>Tracheophyta</taxon>
        <taxon>Spermatophyta</taxon>
        <taxon>Magnoliopsida</taxon>
        <taxon>eudicotyledons</taxon>
        <taxon>Gunneridae</taxon>
        <taxon>Pentapetalae</taxon>
        <taxon>asterids</taxon>
        <taxon>lamiids</taxon>
        <taxon>Lamiales</taxon>
        <taxon>Pedaliaceae</taxon>
        <taxon>Sesamum</taxon>
    </lineage>
</organism>
<comment type="caution">
    <text evidence="1">The sequence shown here is derived from an EMBL/GenBank/DDBJ whole genome shotgun (WGS) entry which is preliminary data.</text>
</comment>